<dbReference type="PANTHER" id="PTHR34236">
    <property type="entry name" value="DIMETHYL SULFOXIDE REDUCTASE TRANSCRIPTIONAL ACTIVATOR"/>
    <property type="match status" value="1"/>
</dbReference>
<dbReference type="Proteomes" id="UP000187822">
    <property type="component" value="Chromosome I"/>
</dbReference>
<dbReference type="AlphaFoldDB" id="A0A1N5W8I2"/>
<proteinExistence type="predicted"/>
<dbReference type="KEGG" id="cdiv:CPM_1674"/>
<reference evidence="4" key="3">
    <citation type="submission" date="2016-06" db="EMBL/GenBank/DDBJ databases">
        <authorList>
            <person name="Toshchakov V.S."/>
        </authorList>
    </citation>
    <scope>NUCLEOTIDE SEQUENCE [LARGE SCALE GENOMIC DNA]</scope>
    <source>
        <strain>PM4 (JCM 30641</strain>
        <strain evidence="4">\VKM B-2940)</strain>
    </source>
</reference>
<reference evidence="3" key="2">
    <citation type="submission" date="2016-06" db="EMBL/GenBank/DDBJ databases">
        <authorList>
            <person name="Olsen C.W."/>
            <person name="Carey S."/>
            <person name="Hinshaw L."/>
            <person name="Karasin A.I."/>
        </authorList>
    </citation>
    <scope>NUCLEOTIDE SEQUENCE [LARGE SCALE GENOMIC DNA]</scope>
    <source>
        <strain evidence="3">PM4</strain>
    </source>
</reference>
<dbReference type="GeneID" id="41588945"/>
<dbReference type="EMBL" id="LT719092">
    <property type="protein sequence ID" value="SJK85460.1"/>
    <property type="molecule type" value="Genomic_DNA"/>
</dbReference>
<sequence>MHSALYYLEMGVGGKCSIANASGYSPDSILIQNARIIKGNLNHVILTVAKRESDQVLEVLKGDFRSYETSTLKGNMFVDSYKIGHGMLKAVMNQDVFMLFPIIARNGIENFRLVSRFRADLENIVDKVGRENVVERQIIDRVSISDIISGNILHSASPSLYGLTDREIETLKVAINSGYYEWPRKNGLEEISLDNGASKVTTLYHIRNAEKKIMETLFRKNAR</sequence>
<organism evidence="2 5">
    <name type="scientific">Cuniculiplasma divulgatum</name>
    <dbReference type="NCBI Taxonomy" id="1673428"/>
    <lineage>
        <taxon>Archaea</taxon>
        <taxon>Methanobacteriati</taxon>
        <taxon>Thermoplasmatota</taxon>
        <taxon>Thermoplasmata</taxon>
        <taxon>Thermoplasmatales</taxon>
        <taxon>Cuniculiplasmataceae</taxon>
        <taxon>Cuniculiplasma</taxon>
    </lineage>
</organism>
<dbReference type="Proteomes" id="UP000195607">
    <property type="component" value="Chromosome I"/>
</dbReference>
<dbReference type="RefSeq" id="WP_021790430.1">
    <property type="nucleotide sequence ID" value="NZ_LT671858.1"/>
</dbReference>
<protein>
    <submittedName>
        <fullName evidence="2">Predicted transcriptional regulator with C-terminal HTH-like domain</fullName>
    </submittedName>
</protein>
<gene>
    <name evidence="3" type="ORF">CPM_1674</name>
    <name evidence="2" type="ORF">CSP5_1703</name>
</gene>
<evidence type="ECO:0000313" key="5">
    <source>
        <dbReference type="Proteomes" id="UP000195607"/>
    </source>
</evidence>
<evidence type="ECO:0000313" key="3">
    <source>
        <dbReference type="EMBL" id="SJK85460.1"/>
    </source>
</evidence>
<accession>A0A1N5W8I2</accession>
<reference evidence="2 5" key="1">
    <citation type="submission" date="2016-04" db="EMBL/GenBank/DDBJ databases">
        <authorList>
            <person name="Evans L.H."/>
            <person name="Alamgir A."/>
            <person name="Owens N."/>
            <person name="Weber N.D."/>
            <person name="Virtaneva K."/>
            <person name="Barbian K."/>
            <person name="Babar A."/>
            <person name="Rosenke K."/>
        </authorList>
    </citation>
    <scope>NUCLEOTIDE SEQUENCE [LARGE SCALE GENOMIC DNA]</scope>
    <source>
        <strain evidence="2">S5</strain>
        <strain evidence="5">S5(T) (JCM 30642 \VKM B-2941)</strain>
    </source>
</reference>
<dbReference type="STRING" id="1673428.CPM_1674"/>
<feature type="domain" description="HTH bat-type" evidence="1">
    <location>
        <begin position="163"/>
        <end position="215"/>
    </location>
</feature>
<dbReference type="Pfam" id="PF04967">
    <property type="entry name" value="HTH_10"/>
    <property type="match status" value="1"/>
</dbReference>
<dbReference type="PANTHER" id="PTHR34236:SF1">
    <property type="entry name" value="DIMETHYL SULFOXIDE REDUCTASE TRANSCRIPTIONAL ACTIVATOR"/>
    <property type="match status" value="1"/>
</dbReference>
<evidence type="ECO:0000313" key="2">
    <source>
        <dbReference type="EMBL" id="SIM81319.1"/>
    </source>
</evidence>
<keyword evidence="4" id="KW-1185">Reference proteome</keyword>
<dbReference type="EMBL" id="LT671858">
    <property type="protein sequence ID" value="SIM81319.1"/>
    <property type="molecule type" value="Genomic_DNA"/>
</dbReference>
<name>A0A1N5W8I2_9ARCH</name>
<evidence type="ECO:0000313" key="4">
    <source>
        <dbReference type="Proteomes" id="UP000187822"/>
    </source>
</evidence>
<evidence type="ECO:0000259" key="1">
    <source>
        <dbReference type="Pfam" id="PF04967"/>
    </source>
</evidence>
<dbReference type="InterPro" id="IPR007050">
    <property type="entry name" value="HTH_bacterioopsin"/>
</dbReference>